<name>A0ABR5F3P2_9ACTN</name>
<dbReference type="EMBL" id="JWIO01000016">
    <property type="protein sequence ID" value="KLL11336.1"/>
    <property type="molecule type" value="Genomic_DNA"/>
</dbReference>
<accession>A0ABR5F3P2</accession>
<comment type="caution">
    <text evidence="2">The sequence shown here is derived from an EMBL/GenBank/DDBJ whole genome shotgun (WGS) entry which is preliminary data.</text>
</comment>
<evidence type="ECO:0000313" key="3">
    <source>
        <dbReference type="Proteomes" id="UP000035425"/>
    </source>
</evidence>
<feature type="region of interest" description="Disordered" evidence="1">
    <location>
        <begin position="17"/>
        <end position="91"/>
    </location>
</feature>
<evidence type="ECO:0000313" key="2">
    <source>
        <dbReference type="EMBL" id="KLL11336.1"/>
    </source>
</evidence>
<organism evidence="2 3">
    <name type="scientific">Protofrankia coriariae</name>
    <dbReference type="NCBI Taxonomy" id="1562887"/>
    <lineage>
        <taxon>Bacteria</taxon>
        <taxon>Bacillati</taxon>
        <taxon>Actinomycetota</taxon>
        <taxon>Actinomycetes</taxon>
        <taxon>Frankiales</taxon>
        <taxon>Frankiaceae</taxon>
        <taxon>Protofrankia</taxon>
    </lineage>
</organism>
<sequence>MTPSCGRLRKERWSGYLPAGRAPKLPVRRPPLRPSESRCRVPRRRSRRLGVRRRRPGMPRPRLHRLPGRRGGSGCRGRAGPPARGSGWDRR</sequence>
<protein>
    <submittedName>
        <fullName evidence="2">Uncharacterized protein</fullName>
    </submittedName>
</protein>
<dbReference type="Proteomes" id="UP000035425">
    <property type="component" value="Unassembled WGS sequence"/>
</dbReference>
<evidence type="ECO:0000256" key="1">
    <source>
        <dbReference type="SAM" id="MobiDB-lite"/>
    </source>
</evidence>
<proteinExistence type="predicted"/>
<gene>
    <name evidence="2" type="ORF">FrCorBMG51_12055</name>
</gene>
<reference evidence="2 3" key="1">
    <citation type="submission" date="2014-12" db="EMBL/GenBank/DDBJ databases">
        <title>Frankia sp. BMG5.1 draft genome.</title>
        <authorList>
            <person name="Gtari M."/>
            <person name="Ghodhbane-Gtari F."/>
            <person name="Nouioui I."/>
            <person name="Ktari A."/>
            <person name="Hezbri K."/>
            <person name="Mimouni W."/>
            <person name="Sbissi I."/>
            <person name="Ayari A."/>
            <person name="Yamanaka T."/>
            <person name="Normand P."/>
            <person name="Tisa L.S."/>
            <person name="Boudabous A."/>
        </authorList>
    </citation>
    <scope>NUCLEOTIDE SEQUENCE [LARGE SCALE GENOMIC DNA]</scope>
    <source>
        <strain evidence="2 3">BMG5.1</strain>
    </source>
</reference>
<feature type="compositionally biased region" description="Low complexity" evidence="1">
    <location>
        <begin position="78"/>
        <end position="91"/>
    </location>
</feature>
<keyword evidence="3" id="KW-1185">Reference proteome</keyword>
<feature type="compositionally biased region" description="Basic residues" evidence="1">
    <location>
        <begin position="40"/>
        <end position="68"/>
    </location>
</feature>